<evidence type="ECO:0000256" key="1">
    <source>
        <dbReference type="SAM" id="MobiDB-lite"/>
    </source>
</evidence>
<organism evidence="2 3">
    <name type="scientific">Rangifer tarandus platyrhynchus</name>
    <name type="common">Svalbard reindeer</name>
    <dbReference type="NCBI Taxonomy" id="3082113"/>
    <lineage>
        <taxon>Eukaryota</taxon>
        <taxon>Metazoa</taxon>
        <taxon>Chordata</taxon>
        <taxon>Craniata</taxon>
        <taxon>Vertebrata</taxon>
        <taxon>Euteleostomi</taxon>
        <taxon>Mammalia</taxon>
        <taxon>Eutheria</taxon>
        <taxon>Laurasiatheria</taxon>
        <taxon>Artiodactyla</taxon>
        <taxon>Ruminantia</taxon>
        <taxon>Pecora</taxon>
        <taxon>Cervidae</taxon>
        <taxon>Odocoileinae</taxon>
        <taxon>Rangifer</taxon>
    </lineage>
</organism>
<gene>
    <name evidence="2" type="ORF">MRATA1EN1_LOCUS13327</name>
</gene>
<keyword evidence="3" id="KW-1185">Reference proteome</keyword>
<feature type="compositionally biased region" description="Basic and acidic residues" evidence="1">
    <location>
        <begin position="16"/>
        <end position="43"/>
    </location>
</feature>
<reference evidence="2" key="1">
    <citation type="submission" date="2023-04" db="EMBL/GenBank/DDBJ databases">
        <authorList>
            <consortium name="ELIXIR-Norway"/>
        </authorList>
    </citation>
    <scope>NUCLEOTIDE SEQUENCE [LARGE SCALE GENOMIC DNA]</scope>
</reference>
<name>A0ABN8YS00_RANTA</name>
<protein>
    <submittedName>
        <fullName evidence="2">Uncharacterized protein</fullName>
    </submittedName>
</protein>
<dbReference type="Proteomes" id="UP001176941">
    <property type="component" value="Chromosome 22"/>
</dbReference>
<dbReference type="EMBL" id="OX459958">
    <property type="protein sequence ID" value="CAI9164365.1"/>
    <property type="molecule type" value="Genomic_DNA"/>
</dbReference>
<evidence type="ECO:0000313" key="3">
    <source>
        <dbReference type="Proteomes" id="UP001176941"/>
    </source>
</evidence>
<accession>A0ABN8YS00</accession>
<proteinExistence type="predicted"/>
<feature type="region of interest" description="Disordered" evidence="1">
    <location>
        <begin position="1"/>
        <end position="201"/>
    </location>
</feature>
<sequence>MLEDSGESSELTAWKQGKELEQKQQPAKEKAPQAGEDAREIQRSVDLTVGGLEWHRTSRTQEQWRQCPHPQPLQTQPPRTQQQRQSCHRGSGLPQHRGRGGGGGLDKLTIRMRQGHLQPRLTSLPSPPEWRPRPRTRHRGQHPGARSGDAAQTPKLARPQPPRERKQWRQAGAESAGSAARAWPEAARRRETESLCCSAVC</sequence>
<evidence type="ECO:0000313" key="2">
    <source>
        <dbReference type="EMBL" id="CAI9164365.1"/>
    </source>
</evidence>
<feature type="compositionally biased region" description="Low complexity" evidence="1">
    <location>
        <begin position="66"/>
        <end position="85"/>
    </location>
</feature>
<feature type="compositionally biased region" description="Low complexity" evidence="1">
    <location>
        <begin position="171"/>
        <end position="185"/>
    </location>
</feature>